<evidence type="ECO:0000313" key="1">
    <source>
        <dbReference type="EMBL" id="BAG41622.1"/>
    </source>
</evidence>
<protein>
    <submittedName>
        <fullName evidence="1">Uncharacterized protein</fullName>
    </submittedName>
</protein>
<dbReference type="RefSeq" id="YP_001950052.1">
    <property type="nucleotide sequence ID" value="NC_010811.2"/>
</dbReference>
<name>B2ZY54_9CAUD</name>
<evidence type="ECO:0000313" key="2">
    <source>
        <dbReference type="Proteomes" id="UP000001034"/>
    </source>
</evidence>
<organism evidence="1 2">
    <name type="scientific">Ralstonia phage phiRSL1</name>
    <dbReference type="NCBI Taxonomy" id="1980924"/>
    <lineage>
        <taxon>Viruses</taxon>
        <taxon>Duplodnaviria</taxon>
        <taxon>Heunggongvirae</taxon>
        <taxon>Uroviricota</taxon>
        <taxon>Caudoviricetes</taxon>
        <taxon>Mieseafarmvirus</taxon>
        <taxon>Mieseafarmvirus RSL1</taxon>
    </lineage>
</organism>
<keyword evidence="2" id="KW-1185">Reference proteome</keyword>
<dbReference type="KEGG" id="vg:6369979"/>
<dbReference type="EMBL" id="AB366653">
    <property type="protein sequence ID" value="BAG41622.1"/>
    <property type="molecule type" value="Genomic_DNA"/>
</dbReference>
<accession>B2ZY54</accession>
<reference evidence="1 2" key="1">
    <citation type="journal article" date="2010" name="Virology">
        <title>A jumbo phage infecting the phytopathogen Ralstonia solanacearum defines a new lineage of the Myoviridae family.</title>
        <authorList>
            <person name="Yamada T."/>
            <person name="Satoh S."/>
            <person name="Ishikawa H."/>
            <person name="Fujiwara A."/>
            <person name="Kawasaki T."/>
            <person name="Fujie M."/>
            <person name="Ogata H."/>
        </authorList>
    </citation>
    <scope>NUCLEOTIDE SEQUENCE [LARGE SCALE GENOMIC DNA]</scope>
</reference>
<proteinExistence type="predicted"/>
<dbReference type="Proteomes" id="UP000001034">
    <property type="component" value="Segment"/>
</dbReference>
<dbReference type="GeneID" id="6369979"/>
<sequence>MSRFKLLCLWAIITVMSPVLLFAMLVQASLGSDRRAKAMAIAYDECGNALFGGPPQQTISARTGNALILGDEWGKWVAPIIDAFFGRGHCLSNVDVPPTSLDEDQRVAIRQAYKDQELDNCPY</sequence>